<evidence type="ECO:0008006" key="3">
    <source>
        <dbReference type="Google" id="ProtNLM"/>
    </source>
</evidence>
<dbReference type="AlphaFoldDB" id="A0A1Y4N399"/>
<sequence length="213" mass="23981">MSAKLADNALTTLEDVKIMLGIAPDDVDEQRDAMLVNLINYASAWIERMTGRKLGRQQYTQRYVASGTQELVLLQWPIINVEYVKDTTDGSIIPPEEYDYTVDGEIGVLYKDNGWTFRGYVGGLSYDFLLAARYLEVKYTAGYVLPKDATEDDPCTLPADLQGVVWGIIQQEFSIMQNGAQGLSAFSISDVSWTFDKNPRESWLATIGYYTRL</sequence>
<organism evidence="1 2">
    <name type="scientific">Anaerotruncus colihominis</name>
    <dbReference type="NCBI Taxonomy" id="169435"/>
    <lineage>
        <taxon>Bacteria</taxon>
        <taxon>Bacillati</taxon>
        <taxon>Bacillota</taxon>
        <taxon>Clostridia</taxon>
        <taxon>Eubacteriales</taxon>
        <taxon>Oscillospiraceae</taxon>
        <taxon>Anaerotruncus</taxon>
    </lineage>
</organism>
<evidence type="ECO:0000313" key="1">
    <source>
        <dbReference type="EMBL" id="OUP68881.1"/>
    </source>
</evidence>
<proteinExistence type="predicted"/>
<name>A0A1Y4N399_9FIRM</name>
<dbReference type="RefSeq" id="WP_087301535.1">
    <property type="nucleotide sequence ID" value="NZ_NFKP01000013.1"/>
</dbReference>
<reference evidence="2" key="1">
    <citation type="submission" date="2017-04" db="EMBL/GenBank/DDBJ databases">
        <title>Function of individual gut microbiota members based on whole genome sequencing of pure cultures obtained from chicken caecum.</title>
        <authorList>
            <person name="Medvecky M."/>
            <person name="Cejkova D."/>
            <person name="Polansky O."/>
            <person name="Karasova D."/>
            <person name="Kubasova T."/>
            <person name="Cizek A."/>
            <person name="Rychlik I."/>
        </authorList>
    </citation>
    <scope>NUCLEOTIDE SEQUENCE [LARGE SCALE GENOMIC DNA]</scope>
    <source>
        <strain evidence="2">An175</strain>
    </source>
</reference>
<dbReference type="Proteomes" id="UP000196386">
    <property type="component" value="Unassembled WGS sequence"/>
</dbReference>
<comment type="caution">
    <text evidence="1">The sequence shown here is derived from an EMBL/GenBank/DDBJ whole genome shotgun (WGS) entry which is preliminary data.</text>
</comment>
<dbReference type="CDD" id="cd08054">
    <property type="entry name" value="gp6"/>
    <property type="match status" value="1"/>
</dbReference>
<accession>A0A1Y4N399</accession>
<evidence type="ECO:0000313" key="2">
    <source>
        <dbReference type="Proteomes" id="UP000196386"/>
    </source>
</evidence>
<gene>
    <name evidence="1" type="ORF">B5F11_11030</name>
</gene>
<protein>
    <recommendedName>
        <fullName evidence="3">Phage gp6-like head-tail connector protein</fullName>
    </recommendedName>
</protein>
<dbReference type="Pfam" id="PF05135">
    <property type="entry name" value="Phage_connect_1"/>
    <property type="match status" value="1"/>
</dbReference>
<dbReference type="EMBL" id="NFKP01000013">
    <property type="protein sequence ID" value="OUP68881.1"/>
    <property type="molecule type" value="Genomic_DNA"/>
</dbReference>
<dbReference type="InterPro" id="IPR021146">
    <property type="entry name" value="Phage_gp6-like_head-tail"/>
</dbReference>